<dbReference type="InterPro" id="IPR004533">
    <property type="entry name" value="CDP-diaglyc--ser_O-PTrfase"/>
</dbReference>
<keyword evidence="11 16" id="KW-0472">Membrane</keyword>
<dbReference type="Pfam" id="PF01066">
    <property type="entry name" value="CDP-OH_P_transf"/>
    <property type="match status" value="1"/>
</dbReference>
<dbReference type="AlphaFoldDB" id="A0A351TZ17"/>
<evidence type="ECO:0000256" key="3">
    <source>
        <dbReference type="ARBA" id="ARBA00010441"/>
    </source>
</evidence>
<name>A0A351TZ17_9BACT</name>
<evidence type="ECO:0000256" key="14">
    <source>
        <dbReference type="ARBA" id="ARBA00032361"/>
    </source>
</evidence>
<dbReference type="PANTHER" id="PTHR14269:SF61">
    <property type="entry name" value="CDP-DIACYLGLYCEROL--SERINE O-PHOSPHATIDYLTRANSFERASE"/>
    <property type="match status" value="1"/>
</dbReference>
<protein>
    <recommendedName>
        <fullName evidence="5">CDP-diacylglycerol--serine O-phosphatidyltransferase</fullName>
        <ecNumber evidence="4">2.7.8.8</ecNumber>
    </recommendedName>
    <alternativeName>
        <fullName evidence="14">Phosphatidylserine synthase</fullName>
    </alternativeName>
</protein>
<evidence type="ECO:0000313" key="18">
    <source>
        <dbReference type="Proteomes" id="UP000777265"/>
    </source>
</evidence>
<keyword evidence="7 15" id="KW-0808">Transferase</keyword>
<gene>
    <name evidence="17" type="primary">pssA</name>
    <name evidence="17" type="ORF">GXY80_03985</name>
</gene>
<evidence type="ECO:0000256" key="16">
    <source>
        <dbReference type="SAM" id="Phobius"/>
    </source>
</evidence>
<proteinExistence type="inferred from homology"/>
<dbReference type="GO" id="GO:0016020">
    <property type="term" value="C:membrane"/>
    <property type="evidence" value="ECO:0007669"/>
    <property type="project" value="InterPro"/>
</dbReference>
<dbReference type="NCBIfam" id="TIGR00473">
    <property type="entry name" value="pssA"/>
    <property type="match status" value="1"/>
</dbReference>
<comment type="similarity">
    <text evidence="3 15">Belongs to the CDP-alcohol phosphatidyltransferase class-I family.</text>
</comment>
<evidence type="ECO:0000313" key="17">
    <source>
        <dbReference type="EMBL" id="NLW34630.1"/>
    </source>
</evidence>
<dbReference type="InterPro" id="IPR048254">
    <property type="entry name" value="CDP_ALCOHOL_P_TRANSF_CS"/>
</dbReference>
<dbReference type="InterPro" id="IPR043130">
    <property type="entry name" value="CDP-OH_PTrfase_TM_dom"/>
</dbReference>
<sequence length="255" mass="28155">MARRKHKGIYILPNLLTSVSLFSGFYAIVATMDLKFTHAAVAIFISGVFDMLDGRVARLTGSSSRFGVEYDSLSDVIAFGVAPGLLAYMWALKGYGRFGWLAAFLFVACGALRLARFNVQVDNAQKRSFLGLPIPAAAAMIAGSVLFYSWLGYPDGIKTIFVPILIYVLAFLMVSDVRYYSFKDMSFFKGRPFRSTVAAILFLVIIFIEPEVSLFIVTFGYVLSGPAYTLLVRKKVTLENVPRPKENQAGQDGCL</sequence>
<dbReference type="PANTHER" id="PTHR14269">
    <property type="entry name" value="CDP-DIACYLGLYCEROL--GLYCEROL-3-PHOSPHATE 3-PHOSPHATIDYLTRANSFERASE-RELATED"/>
    <property type="match status" value="1"/>
</dbReference>
<evidence type="ECO:0000256" key="2">
    <source>
        <dbReference type="ARBA" id="ARBA00004127"/>
    </source>
</evidence>
<feature type="transmembrane region" description="Helical" evidence="16">
    <location>
        <begin position="9"/>
        <end position="29"/>
    </location>
</feature>
<dbReference type="InterPro" id="IPR050324">
    <property type="entry name" value="CDP-alcohol_PTase-I"/>
</dbReference>
<evidence type="ECO:0000256" key="4">
    <source>
        <dbReference type="ARBA" id="ARBA00013174"/>
    </source>
</evidence>
<keyword evidence="13" id="KW-1208">Phospholipid metabolism</keyword>
<organism evidence="17 18">
    <name type="scientific">Syntrophorhabdus aromaticivorans</name>
    <dbReference type="NCBI Taxonomy" id="328301"/>
    <lineage>
        <taxon>Bacteria</taxon>
        <taxon>Pseudomonadati</taxon>
        <taxon>Thermodesulfobacteriota</taxon>
        <taxon>Syntrophorhabdia</taxon>
        <taxon>Syntrophorhabdales</taxon>
        <taxon>Syntrophorhabdaceae</taxon>
        <taxon>Syntrophorhabdus</taxon>
    </lineage>
</organism>
<evidence type="ECO:0000256" key="7">
    <source>
        <dbReference type="ARBA" id="ARBA00022679"/>
    </source>
</evidence>
<dbReference type="GO" id="GO:0008654">
    <property type="term" value="P:phospholipid biosynthetic process"/>
    <property type="evidence" value="ECO:0007669"/>
    <property type="project" value="UniProtKB-KW"/>
</dbReference>
<comment type="subcellular location">
    <subcellularLocation>
        <location evidence="2">Endomembrane system</location>
        <topology evidence="2">Multi-pass membrane protein</topology>
    </subcellularLocation>
</comment>
<feature type="transmembrane region" description="Helical" evidence="16">
    <location>
        <begin position="98"/>
        <end position="117"/>
    </location>
</feature>
<evidence type="ECO:0000256" key="10">
    <source>
        <dbReference type="ARBA" id="ARBA00023098"/>
    </source>
</evidence>
<comment type="catalytic activity">
    <reaction evidence="1">
        <text>a CDP-1,2-diacyl-sn-glycerol + L-serine = a 1,2-diacyl-sn-glycero-3-phospho-L-serine + CMP + H(+)</text>
        <dbReference type="Rhea" id="RHEA:16913"/>
        <dbReference type="ChEBI" id="CHEBI:15378"/>
        <dbReference type="ChEBI" id="CHEBI:33384"/>
        <dbReference type="ChEBI" id="CHEBI:57262"/>
        <dbReference type="ChEBI" id="CHEBI:58332"/>
        <dbReference type="ChEBI" id="CHEBI:60377"/>
        <dbReference type="EC" id="2.7.8.8"/>
    </reaction>
</comment>
<dbReference type="GO" id="GO:0003882">
    <property type="term" value="F:CDP-diacylglycerol-serine O-phosphatidyltransferase activity"/>
    <property type="evidence" value="ECO:0007669"/>
    <property type="project" value="UniProtKB-EC"/>
</dbReference>
<reference evidence="17" key="2">
    <citation type="submission" date="2020-01" db="EMBL/GenBank/DDBJ databases">
        <authorList>
            <person name="Campanaro S."/>
        </authorList>
    </citation>
    <scope>NUCLEOTIDE SEQUENCE</scope>
    <source>
        <strain evidence="17">AS06rmzACSIP_7</strain>
    </source>
</reference>
<evidence type="ECO:0000256" key="6">
    <source>
        <dbReference type="ARBA" id="ARBA00022516"/>
    </source>
</evidence>
<feature type="transmembrane region" description="Helical" evidence="16">
    <location>
        <begin position="129"/>
        <end position="148"/>
    </location>
</feature>
<keyword evidence="10" id="KW-0443">Lipid metabolism</keyword>
<evidence type="ECO:0000256" key="13">
    <source>
        <dbReference type="ARBA" id="ARBA00023264"/>
    </source>
</evidence>
<dbReference type="EC" id="2.7.8.8" evidence="4"/>
<keyword evidence="9 16" id="KW-1133">Transmembrane helix</keyword>
<dbReference type="PROSITE" id="PS00379">
    <property type="entry name" value="CDP_ALCOHOL_P_TRANSF"/>
    <property type="match status" value="1"/>
</dbReference>
<reference evidence="17" key="1">
    <citation type="journal article" date="2020" name="Biotechnol. Biofuels">
        <title>New insights from the biogas microbiome by comprehensive genome-resolved metagenomics of nearly 1600 species originating from multiple anaerobic digesters.</title>
        <authorList>
            <person name="Campanaro S."/>
            <person name="Treu L."/>
            <person name="Rodriguez-R L.M."/>
            <person name="Kovalovszki A."/>
            <person name="Ziels R.M."/>
            <person name="Maus I."/>
            <person name="Zhu X."/>
            <person name="Kougias P.G."/>
            <person name="Basile A."/>
            <person name="Luo G."/>
            <person name="Schluter A."/>
            <person name="Konstantinidis K.T."/>
            <person name="Angelidaki I."/>
        </authorList>
    </citation>
    <scope>NUCLEOTIDE SEQUENCE</scope>
    <source>
        <strain evidence="17">AS06rmzACSIP_7</strain>
    </source>
</reference>
<evidence type="ECO:0000256" key="12">
    <source>
        <dbReference type="ARBA" id="ARBA00023209"/>
    </source>
</evidence>
<evidence type="ECO:0000256" key="8">
    <source>
        <dbReference type="ARBA" id="ARBA00022692"/>
    </source>
</evidence>
<evidence type="ECO:0000256" key="15">
    <source>
        <dbReference type="RuleBase" id="RU003750"/>
    </source>
</evidence>
<dbReference type="STRING" id="909663.GCA_000512235_03022"/>
<feature type="transmembrane region" description="Helical" evidence="16">
    <location>
        <begin position="192"/>
        <end position="208"/>
    </location>
</feature>
<evidence type="ECO:0000256" key="9">
    <source>
        <dbReference type="ARBA" id="ARBA00022989"/>
    </source>
</evidence>
<accession>A0A351TZ17</accession>
<dbReference type="Proteomes" id="UP000777265">
    <property type="component" value="Unassembled WGS sequence"/>
</dbReference>
<keyword evidence="8 16" id="KW-0812">Transmembrane</keyword>
<comment type="caution">
    <text evidence="17">The sequence shown here is derived from an EMBL/GenBank/DDBJ whole genome shotgun (WGS) entry which is preliminary data.</text>
</comment>
<evidence type="ECO:0000256" key="11">
    <source>
        <dbReference type="ARBA" id="ARBA00023136"/>
    </source>
</evidence>
<dbReference type="Gene3D" id="1.20.120.1760">
    <property type="match status" value="1"/>
</dbReference>
<dbReference type="GO" id="GO:0012505">
    <property type="term" value="C:endomembrane system"/>
    <property type="evidence" value="ECO:0007669"/>
    <property type="project" value="UniProtKB-SubCell"/>
</dbReference>
<evidence type="ECO:0000256" key="1">
    <source>
        <dbReference type="ARBA" id="ARBA00000287"/>
    </source>
</evidence>
<keyword evidence="6" id="KW-0444">Lipid biosynthesis</keyword>
<evidence type="ECO:0000256" key="5">
    <source>
        <dbReference type="ARBA" id="ARBA00017171"/>
    </source>
</evidence>
<dbReference type="InterPro" id="IPR000462">
    <property type="entry name" value="CDP-OH_P_trans"/>
</dbReference>
<dbReference type="EMBL" id="JAAYEE010000070">
    <property type="protein sequence ID" value="NLW34630.1"/>
    <property type="molecule type" value="Genomic_DNA"/>
</dbReference>
<feature type="transmembrane region" description="Helical" evidence="16">
    <location>
        <begin position="160"/>
        <end position="180"/>
    </location>
</feature>
<keyword evidence="12" id="KW-0594">Phospholipid biosynthesis</keyword>